<organism evidence="10 11">
    <name type="scientific">Bradyrhizobium lablabi</name>
    <dbReference type="NCBI Taxonomy" id="722472"/>
    <lineage>
        <taxon>Bacteria</taxon>
        <taxon>Pseudomonadati</taxon>
        <taxon>Pseudomonadota</taxon>
        <taxon>Alphaproteobacteria</taxon>
        <taxon>Hyphomicrobiales</taxon>
        <taxon>Nitrobacteraceae</taxon>
        <taxon>Bradyrhizobium</taxon>
    </lineage>
</organism>
<keyword evidence="3" id="KW-0032">Aminotransferase</keyword>
<dbReference type="GO" id="GO:0032259">
    <property type="term" value="P:methylation"/>
    <property type="evidence" value="ECO:0007669"/>
    <property type="project" value="UniProtKB-KW"/>
</dbReference>
<dbReference type="SUPFAM" id="SSF101790">
    <property type="entry name" value="Aminomethyltransferase beta-barrel domain"/>
    <property type="match status" value="1"/>
</dbReference>
<dbReference type="Pfam" id="PF08669">
    <property type="entry name" value="GCV_T_C"/>
    <property type="match status" value="1"/>
</dbReference>
<dbReference type="Gene3D" id="2.40.30.110">
    <property type="entry name" value="Aminomethyltransferase beta-barrel domains"/>
    <property type="match status" value="1"/>
</dbReference>
<keyword evidence="10" id="KW-0489">Methyltransferase</keyword>
<dbReference type="GO" id="GO:0008168">
    <property type="term" value="F:methyltransferase activity"/>
    <property type="evidence" value="ECO:0007669"/>
    <property type="project" value="UniProtKB-KW"/>
</dbReference>
<evidence type="ECO:0000256" key="2">
    <source>
        <dbReference type="ARBA" id="ARBA00012616"/>
    </source>
</evidence>
<keyword evidence="4 10" id="KW-0808">Transferase</keyword>
<evidence type="ECO:0000313" key="11">
    <source>
        <dbReference type="Proteomes" id="UP000183208"/>
    </source>
</evidence>
<accession>A0A1M7L9K6</accession>
<evidence type="ECO:0000256" key="4">
    <source>
        <dbReference type="ARBA" id="ARBA00022679"/>
    </source>
</evidence>
<dbReference type="GO" id="GO:0005960">
    <property type="term" value="C:glycine cleavage complex"/>
    <property type="evidence" value="ECO:0007669"/>
    <property type="project" value="InterPro"/>
</dbReference>
<dbReference type="NCBIfam" id="TIGR00528">
    <property type="entry name" value="gcvT"/>
    <property type="match status" value="1"/>
</dbReference>
<evidence type="ECO:0000259" key="8">
    <source>
        <dbReference type="Pfam" id="PF01571"/>
    </source>
</evidence>
<dbReference type="Gene3D" id="3.30.70.1400">
    <property type="entry name" value="Aminomethyltransferase beta-barrel domains"/>
    <property type="match status" value="1"/>
</dbReference>
<dbReference type="OrthoDB" id="9774591at2"/>
<evidence type="ECO:0000256" key="3">
    <source>
        <dbReference type="ARBA" id="ARBA00022576"/>
    </source>
</evidence>
<dbReference type="InterPro" id="IPR006222">
    <property type="entry name" value="GCVT_N"/>
</dbReference>
<feature type="domain" description="GCVT N-terminal" evidence="8">
    <location>
        <begin position="19"/>
        <end position="273"/>
    </location>
</feature>
<dbReference type="AlphaFoldDB" id="A0A1M7L9K6"/>
<dbReference type="InterPro" id="IPR006223">
    <property type="entry name" value="GcvT"/>
</dbReference>
<dbReference type="PIRSF" id="PIRSF006487">
    <property type="entry name" value="GcvT"/>
    <property type="match status" value="1"/>
</dbReference>
<evidence type="ECO:0000256" key="6">
    <source>
        <dbReference type="ARBA" id="ARBA00047665"/>
    </source>
</evidence>
<name>A0A1M7L9K6_9BRAD</name>
<dbReference type="NCBIfam" id="NF001567">
    <property type="entry name" value="PRK00389.1"/>
    <property type="match status" value="1"/>
</dbReference>
<proteinExistence type="inferred from homology"/>
<evidence type="ECO:0000256" key="5">
    <source>
        <dbReference type="ARBA" id="ARBA00031395"/>
    </source>
</evidence>
<comment type="similarity">
    <text evidence="1">Belongs to the GcvT family.</text>
</comment>
<dbReference type="Gene3D" id="4.10.1250.10">
    <property type="entry name" value="Aminomethyltransferase fragment"/>
    <property type="match status" value="1"/>
</dbReference>
<protein>
    <recommendedName>
        <fullName evidence="2">aminomethyltransferase</fullName>
        <ecNumber evidence="2">2.1.2.10</ecNumber>
    </recommendedName>
    <alternativeName>
        <fullName evidence="5">Glycine cleavage system T protein</fullName>
    </alternativeName>
</protein>
<dbReference type="GO" id="GO:0008483">
    <property type="term" value="F:transaminase activity"/>
    <property type="evidence" value="ECO:0007669"/>
    <property type="project" value="UniProtKB-KW"/>
</dbReference>
<dbReference type="GO" id="GO:0006546">
    <property type="term" value="P:glycine catabolic process"/>
    <property type="evidence" value="ECO:0007669"/>
    <property type="project" value="InterPro"/>
</dbReference>
<dbReference type="FunFam" id="3.30.70.1400:FF:000007">
    <property type="entry name" value="Glycine cleavage system aminomethyltransferase T"/>
    <property type="match status" value="1"/>
</dbReference>
<evidence type="ECO:0000256" key="7">
    <source>
        <dbReference type="PIRSR" id="PIRSR006487-1"/>
    </source>
</evidence>
<dbReference type="EC" id="2.1.2.10" evidence="2"/>
<dbReference type="InterPro" id="IPR028896">
    <property type="entry name" value="GcvT/YgfZ/DmdA"/>
</dbReference>
<sequence length="386" mass="40640">MLARDESPLQSTALQRTPLHALHVARGGKLVPFAGYEMPVQYPAGVLREHLHTRSSAGLFDVSHMGQLALRPKSGKVADAALALERLVPQDIAAVAPGRQRYAQFTSGDGGILDDLMVANFGDHLFLVVNAACKAEDEAHLRAHLSDACVIDSLGDRALVALQGPKAESALAKLCADVTAMRFMDAGPRKVAGIDAFVSRSGYTGEDGFEISVPADRAEALVTALLENADVLPIGLGARDSLRLEAGLCLYGHDIDTATTPVEGALEWSVQKSRRNGGARAGGFPGAEKILAQFENGAARRRVGLRPEGRAPVREGALLFADAVAGEPIGKVTSGGFGPSLNAPVAMGYLPTSLAANGTQVFAEVRGQRLPLQVAPMPFVPNTYKR</sequence>
<dbReference type="RefSeq" id="WP_074815525.1">
    <property type="nucleotide sequence ID" value="NZ_FNTI01000001.1"/>
</dbReference>
<gene>
    <name evidence="10" type="ORF">SAMN05444171_0673</name>
</gene>
<dbReference type="PANTHER" id="PTHR43757">
    <property type="entry name" value="AMINOMETHYLTRANSFERASE"/>
    <property type="match status" value="1"/>
</dbReference>
<evidence type="ECO:0000313" key="10">
    <source>
        <dbReference type="EMBL" id="SEC10758.1"/>
    </source>
</evidence>
<dbReference type="GO" id="GO:0004047">
    <property type="term" value="F:aminomethyltransferase activity"/>
    <property type="evidence" value="ECO:0007669"/>
    <property type="project" value="UniProtKB-EC"/>
</dbReference>
<dbReference type="InterPro" id="IPR013977">
    <property type="entry name" value="GcvT_C"/>
</dbReference>
<dbReference type="Proteomes" id="UP000183208">
    <property type="component" value="Unassembled WGS sequence"/>
</dbReference>
<reference evidence="10 11" key="1">
    <citation type="submission" date="2016-10" db="EMBL/GenBank/DDBJ databases">
        <authorList>
            <person name="de Groot N.N."/>
        </authorList>
    </citation>
    <scope>NUCLEOTIDE SEQUENCE [LARGE SCALE GENOMIC DNA]</scope>
    <source>
        <strain evidence="10 11">GAS522</strain>
    </source>
</reference>
<dbReference type="NCBIfam" id="NF010093">
    <property type="entry name" value="PRK13579.1"/>
    <property type="match status" value="1"/>
</dbReference>
<dbReference type="Pfam" id="PF01571">
    <property type="entry name" value="GCV_T"/>
    <property type="match status" value="1"/>
</dbReference>
<dbReference type="Gene3D" id="3.30.1360.120">
    <property type="entry name" value="Probable tRNA modification gtpase trme, domain 1"/>
    <property type="match status" value="1"/>
</dbReference>
<dbReference type="InterPro" id="IPR027266">
    <property type="entry name" value="TrmE/GcvT-like"/>
</dbReference>
<evidence type="ECO:0000256" key="1">
    <source>
        <dbReference type="ARBA" id="ARBA00008609"/>
    </source>
</evidence>
<feature type="domain" description="Aminomethyltransferase C-terminal" evidence="9">
    <location>
        <begin position="300"/>
        <end position="380"/>
    </location>
</feature>
<evidence type="ECO:0000259" key="9">
    <source>
        <dbReference type="Pfam" id="PF08669"/>
    </source>
</evidence>
<dbReference type="InterPro" id="IPR029043">
    <property type="entry name" value="GcvT/YgfZ_C"/>
</dbReference>
<dbReference type="FunFam" id="4.10.1250.10:FF:000002">
    <property type="entry name" value="Aminomethyltransferase"/>
    <property type="match status" value="1"/>
</dbReference>
<dbReference type="EMBL" id="FNTI01000001">
    <property type="protein sequence ID" value="SEC10758.1"/>
    <property type="molecule type" value="Genomic_DNA"/>
</dbReference>
<dbReference type="PANTHER" id="PTHR43757:SF2">
    <property type="entry name" value="AMINOMETHYLTRANSFERASE, MITOCHONDRIAL"/>
    <property type="match status" value="1"/>
</dbReference>
<feature type="binding site" evidence="7">
    <location>
        <position position="210"/>
    </location>
    <ligand>
        <name>substrate</name>
    </ligand>
</feature>
<dbReference type="SUPFAM" id="SSF103025">
    <property type="entry name" value="Folate-binding domain"/>
    <property type="match status" value="1"/>
</dbReference>
<comment type="catalytic activity">
    <reaction evidence="6">
        <text>N(6)-[(R)-S(8)-aminomethyldihydrolipoyl]-L-lysyl-[protein] + (6S)-5,6,7,8-tetrahydrofolate = N(6)-[(R)-dihydrolipoyl]-L-lysyl-[protein] + (6R)-5,10-methylene-5,6,7,8-tetrahydrofolate + NH4(+)</text>
        <dbReference type="Rhea" id="RHEA:16945"/>
        <dbReference type="Rhea" id="RHEA-COMP:10475"/>
        <dbReference type="Rhea" id="RHEA-COMP:10492"/>
        <dbReference type="ChEBI" id="CHEBI:15636"/>
        <dbReference type="ChEBI" id="CHEBI:28938"/>
        <dbReference type="ChEBI" id="CHEBI:57453"/>
        <dbReference type="ChEBI" id="CHEBI:83100"/>
        <dbReference type="ChEBI" id="CHEBI:83143"/>
        <dbReference type="EC" id="2.1.2.10"/>
    </reaction>
</comment>